<gene>
    <name evidence="1" type="ORF">DDU33_00115</name>
</gene>
<sequence length="79" mass="9298">MTSFTTTARAFLGTTRRDGLLFCPLYVKKTLFRMAKRQFFRLDWAKNKLRRSLLLKDKQPLNKAVIIGKNFTITDRLSE</sequence>
<protein>
    <submittedName>
        <fullName evidence="1">Uncharacterized protein</fullName>
    </submittedName>
</protein>
<keyword evidence="2" id="KW-1185">Reference proteome</keyword>
<proteinExistence type="predicted"/>
<dbReference type="AlphaFoldDB" id="A0A2U8FG98"/>
<dbReference type="Proteomes" id="UP000244920">
    <property type="component" value="Chromosome"/>
</dbReference>
<name>A0A2U8FG98_9PAST</name>
<dbReference type="EMBL" id="CP029206">
    <property type="protein sequence ID" value="AWI49999.1"/>
    <property type="molecule type" value="Genomic_DNA"/>
</dbReference>
<dbReference type="KEGG" id="apor:DDU33_00115"/>
<reference evidence="2" key="1">
    <citation type="submission" date="2018-05" db="EMBL/GenBank/DDBJ databases">
        <title>Complete genome sequence of Actinobacillus porcitonsillarum reference strain 9953L55 (CCUG 46996).</title>
        <authorList>
            <person name="Dona V."/>
            <person name="Perreten V."/>
        </authorList>
    </citation>
    <scope>NUCLEOTIDE SEQUENCE [LARGE SCALE GENOMIC DNA]</scope>
    <source>
        <strain evidence="2">9953L55</strain>
    </source>
</reference>
<accession>A0A2U8FG98</accession>
<evidence type="ECO:0000313" key="1">
    <source>
        <dbReference type="EMBL" id="AWI49999.1"/>
    </source>
</evidence>
<evidence type="ECO:0000313" key="2">
    <source>
        <dbReference type="Proteomes" id="UP000244920"/>
    </source>
</evidence>
<organism evidence="1 2">
    <name type="scientific">Actinobacillus porcitonsillarum</name>
    <dbReference type="NCBI Taxonomy" id="189834"/>
    <lineage>
        <taxon>Bacteria</taxon>
        <taxon>Pseudomonadati</taxon>
        <taxon>Pseudomonadota</taxon>
        <taxon>Gammaproteobacteria</taxon>
        <taxon>Pasteurellales</taxon>
        <taxon>Pasteurellaceae</taxon>
        <taxon>Actinobacillus</taxon>
    </lineage>
</organism>